<dbReference type="EMBL" id="MF422656">
    <property type="protein sequence ID" value="ATX62108.1"/>
    <property type="molecule type" value="Genomic_DNA"/>
</dbReference>
<reference evidence="2" key="1">
    <citation type="submission" date="2017-06" db="EMBL/GenBank/DDBJ databases">
        <title>Intra-specific comparison of mitochondrial genome in Tremella fuciformis suggests a gene evolution hypothesis that the N-terminal was replaced by exogenetic one.</title>
        <authorList>
            <person name="Deng Y."/>
            <person name="Ming R."/>
            <person name="Xie B."/>
        </authorList>
    </citation>
    <scope>NUCLEOTIDE SEQUENCE</scope>
    <source>
        <strain evidence="1">TF11</strain>
        <strain evidence="2">TF15</strain>
    </source>
</reference>
<name>A0A2H4QBZ6_9TREE</name>
<evidence type="ECO:0000313" key="1">
    <source>
        <dbReference type="EMBL" id="ATX62061.1"/>
    </source>
</evidence>
<organism evidence="2">
    <name type="scientific">Tremella fuciformis</name>
    <dbReference type="NCBI Taxonomy" id="64657"/>
    <lineage>
        <taxon>Eukaryota</taxon>
        <taxon>Fungi</taxon>
        <taxon>Dikarya</taxon>
        <taxon>Basidiomycota</taxon>
        <taxon>Agaricomycotina</taxon>
        <taxon>Tremellomycetes</taxon>
        <taxon>Tremellales</taxon>
        <taxon>Tremellaceae</taxon>
        <taxon>Tremella</taxon>
    </lineage>
</organism>
<protein>
    <recommendedName>
        <fullName evidence="3">Homing endonuclease LAGLIDADG domain-containing protein</fullName>
    </recommendedName>
</protein>
<geneLocation type="mitochondrion" evidence="2"/>
<sequence>MNNLFYLNTTTGSPISPERYYSINSTNTPLRGFDDNGTESMLSKEEVLSRFNDALRSAMRAEQANTSDDATKLSFQLLFNGLFQAEGSWTGSFKSLWVLHFRPSCSVTQLASTQSFAFFARLLSLLPANTLKYYIGINNYGNWHIVLYTHSWDVIFNTMFPYLSYLQGDKFTAMGKLKDLFDLRFSTSFEDRLRAVWLAYNLTGVGAPRDVTLETKMAAMFPNVTDYSIPNFRKDYASNLVPMNFLFVLGFYLGDGGMYIHLRDEGSYISFVPQFKISQILTDSNLQVIKDIGDLLKSLGVVTQVGVNVNVCHVKVVGVINLTSLLSLIASHTDLLYWKTPQYNVVLRVMAMINLNVKGWLELWKEMVDTIYSIDNVRDNDASHWYRRFDSIYSDLVSDMPSKTTFVTTANHKVGPHKGEFKCWLVKLPKSLRLLPREKSFYPSTYGGREEALKAAIIYRDEMLSNYLSQYLIKYPM</sequence>
<accession>A0A2H4QBZ6</accession>
<evidence type="ECO:0008006" key="3">
    <source>
        <dbReference type="Google" id="ProtNLM"/>
    </source>
</evidence>
<dbReference type="AlphaFoldDB" id="A0A2H4QBZ6"/>
<dbReference type="Gene3D" id="3.10.28.10">
    <property type="entry name" value="Homing endonucleases"/>
    <property type="match status" value="1"/>
</dbReference>
<dbReference type="EMBL" id="MF422654">
    <property type="protein sequence ID" value="ATX62061.1"/>
    <property type="molecule type" value="Genomic_DNA"/>
</dbReference>
<dbReference type="SUPFAM" id="SSF55608">
    <property type="entry name" value="Homing endonucleases"/>
    <property type="match status" value="1"/>
</dbReference>
<dbReference type="InterPro" id="IPR027434">
    <property type="entry name" value="Homing_endonucl"/>
</dbReference>
<gene>
    <name evidence="2" type="primary">orf477</name>
</gene>
<evidence type="ECO:0000313" key="2">
    <source>
        <dbReference type="EMBL" id="ATX62108.1"/>
    </source>
</evidence>
<keyword evidence="2" id="KW-0496">Mitochondrion</keyword>
<proteinExistence type="predicted"/>